<feature type="region of interest" description="Disordered" evidence="1">
    <location>
        <begin position="1"/>
        <end position="40"/>
    </location>
</feature>
<reference evidence="2" key="1">
    <citation type="submission" date="2021-06" db="EMBL/GenBank/DDBJ databases">
        <authorList>
            <person name="Arsene-Ploetze F."/>
        </authorList>
    </citation>
    <scope>NUCLEOTIDE SEQUENCE</scope>
    <source>
        <strain evidence="2">SBRY1</strain>
    </source>
</reference>
<evidence type="ECO:0000256" key="1">
    <source>
        <dbReference type="SAM" id="MobiDB-lite"/>
    </source>
</evidence>
<organism evidence="2 3">
    <name type="scientific">Actinacidiphila bryophytorum</name>
    <dbReference type="NCBI Taxonomy" id="1436133"/>
    <lineage>
        <taxon>Bacteria</taxon>
        <taxon>Bacillati</taxon>
        <taxon>Actinomycetota</taxon>
        <taxon>Actinomycetes</taxon>
        <taxon>Kitasatosporales</taxon>
        <taxon>Streptomycetaceae</taxon>
        <taxon>Actinacidiphila</taxon>
    </lineage>
</organism>
<feature type="compositionally biased region" description="Basic and acidic residues" evidence="1">
    <location>
        <begin position="23"/>
        <end position="40"/>
    </location>
</feature>
<feature type="region of interest" description="Disordered" evidence="1">
    <location>
        <begin position="93"/>
        <end position="113"/>
    </location>
</feature>
<protein>
    <submittedName>
        <fullName evidence="2">Uncharacterized protein</fullName>
    </submittedName>
</protein>
<accession>A0A9W4E008</accession>
<proteinExistence type="predicted"/>
<gene>
    <name evidence="2" type="ORF">SBRY_10984</name>
</gene>
<evidence type="ECO:0000313" key="2">
    <source>
        <dbReference type="EMBL" id="CAG7606905.1"/>
    </source>
</evidence>
<dbReference type="AlphaFoldDB" id="A0A9W4E008"/>
<keyword evidence="3" id="KW-1185">Reference proteome</keyword>
<evidence type="ECO:0000313" key="3">
    <source>
        <dbReference type="Proteomes" id="UP001153328"/>
    </source>
</evidence>
<dbReference type="EMBL" id="CAJVAX010000001">
    <property type="protein sequence ID" value="CAG7606905.1"/>
    <property type="molecule type" value="Genomic_DNA"/>
</dbReference>
<sequence length="113" mass="12388">MREKTAQKSRRQGATGCSSCGVEHQRRPAERKVHLGPAERMHHAQIRRVRHRHRPHQADNAPEATLPLVTNSPAPSGLAPATAADVRTSHVLYIGQTPPARSARQSGLDRSRG</sequence>
<name>A0A9W4E008_9ACTN</name>
<dbReference type="Proteomes" id="UP001153328">
    <property type="component" value="Unassembled WGS sequence"/>
</dbReference>
<comment type="caution">
    <text evidence="2">The sequence shown here is derived from an EMBL/GenBank/DDBJ whole genome shotgun (WGS) entry which is preliminary data.</text>
</comment>